<dbReference type="EMBL" id="LYPA01000067">
    <property type="protein sequence ID" value="OBR64061.1"/>
    <property type="molecule type" value="Genomic_DNA"/>
</dbReference>
<reference evidence="7 8" key="1">
    <citation type="submission" date="2016-05" db="EMBL/GenBank/DDBJ databases">
        <title>Paenibacillus oryzae. sp. nov., isolated from the rice root.</title>
        <authorList>
            <person name="Zhang J."/>
            <person name="Zhang X."/>
        </authorList>
    </citation>
    <scope>NUCLEOTIDE SEQUENCE [LARGE SCALE GENOMIC DNA]</scope>
    <source>
        <strain evidence="7 8">1DrF-4</strain>
    </source>
</reference>
<name>A0A1A5YEJ3_9BACL</name>
<sequence length="533" mass="60990">MFSVLIVDDEFHAVEGIKKAVDWDKAGVSSVYTAYNIQQAKEIFKEADGIDLLLCDIEMPLGSGLELLEWVKENQLETESIFLTCHEDFHYAKKAIQLGCLDYLLKPVPIPELENVMAKALKKRVEENNKSQTSHYGQFWLQHQPLLIERFWLDILNRTIPTHKEAISQAAEERNIPFSNDLRFVPVLIVVKRWHKPLSKRETKILEFALRNSAEELLLKHSVYGHLLNWGEGSLLAILSFQHYGEAEARMLKQSCASFIASCADYFYCDLNSYIGHLASAHELPAMTDKLLIVDRNNVAQDNLVIQLDEVPVIPEAHQNPEFAVWSTLLTEGQADKLIDEIARFLAAASLAKGLDAKRLHQFQQDLLQLLYSFLQAKGIQARQLFSDDQSMEMALYASRSVKDMNNWSRHIVGKATQYVRTVEQSDSVVDKAKAYIKQNLDQSLTREDIARHVFLNADYLDRIFKKVSGVSVTEYTVRERIAVAKQLLGKTGIPVHAVALQVGFTNFSHFARIFRKYTDRNPLEFRQEEQKH</sequence>
<dbReference type="Proteomes" id="UP000092024">
    <property type="component" value="Unassembled WGS sequence"/>
</dbReference>
<dbReference type="CDD" id="cd17536">
    <property type="entry name" value="REC_YesN-like"/>
    <property type="match status" value="1"/>
</dbReference>
<keyword evidence="1" id="KW-0805">Transcription regulation</keyword>
<dbReference type="OrthoDB" id="1974963at2"/>
<dbReference type="InterPro" id="IPR011006">
    <property type="entry name" value="CheY-like_superfamily"/>
</dbReference>
<dbReference type="Pfam" id="PF12833">
    <property type="entry name" value="HTH_18"/>
    <property type="match status" value="1"/>
</dbReference>
<dbReference type="GO" id="GO:0043565">
    <property type="term" value="F:sequence-specific DNA binding"/>
    <property type="evidence" value="ECO:0007669"/>
    <property type="project" value="InterPro"/>
</dbReference>
<organism evidence="7 8">
    <name type="scientific">Paenibacillus oryzae</name>
    <dbReference type="NCBI Taxonomy" id="1844972"/>
    <lineage>
        <taxon>Bacteria</taxon>
        <taxon>Bacillati</taxon>
        <taxon>Bacillota</taxon>
        <taxon>Bacilli</taxon>
        <taxon>Bacillales</taxon>
        <taxon>Paenibacillaceae</taxon>
        <taxon>Paenibacillus</taxon>
    </lineage>
</organism>
<dbReference type="PANTHER" id="PTHR43280:SF10">
    <property type="entry name" value="REGULATORY PROTEIN POCR"/>
    <property type="match status" value="1"/>
</dbReference>
<keyword evidence="4" id="KW-0597">Phosphoprotein</keyword>
<proteinExistence type="predicted"/>
<evidence type="ECO:0000256" key="1">
    <source>
        <dbReference type="ARBA" id="ARBA00023015"/>
    </source>
</evidence>
<evidence type="ECO:0000313" key="8">
    <source>
        <dbReference type="Proteomes" id="UP000092024"/>
    </source>
</evidence>
<dbReference type="PANTHER" id="PTHR43280">
    <property type="entry name" value="ARAC-FAMILY TRANSCRIPTIONAL REGULATOR"/>
    <property type="match status" value="1"/>
</dbReference>
<feature type="domain" description="Response regulatory" evidence="6">
    <location>
        <begin position="3"/>
        <end position="121"/>
    </location>
</feature>
<dbReference type="InterPro" id="IPR009057">
    <property type="entry name" value="Homeodomain-like_sf"/>
</dbReference>
<keyword evidence="8" id="KW-1185">Reference proteome</keyword>
<keyword evidence="3" id="KW-0804">Transcription</keyword>
<dbReference type="SMART" id="SM00448">
    <property type="entry name" value="REC"/>
    <property type="match status" value="1"/>
</dbReference>
<dbReference type="SUPFAM" id="SSF46689">
    <property type="entry name" value="Homeodomain-like"/>
    <property type="match status" value="2"/>
</dbReference>
<protein>
    <submittedName>
        <fullName evidence="7">DNA-binding response regulator</fullName>
    </submittedName>
</protein>
<feature type="domain" description="HTH araC/xylS-type" evidence="5">
    <location>
        <begin position="431"/>
        <end position="529"/>
    </location>
</feature>
<dbReference type="Gene3D" id="3.40.50.2300">
    <property type="match status" value="1"/>
</dbReference>
<accession>A0A1A5YEJ3</accession>
<dbReference type="SMART" id="SM00342">
    <property type="entry name" value="HTH_ARAC"/>
    <property type="match status" value="1"/>
</dbReference>
<dbReference type="InterPro" id="IPR018060">
    <property type="entry name" value="HTH_AraC"/>
</dbReference>
<dbReference type="AlphaFoldDB" id="A0A1A5YEJ3"/>
<dbReference type="RefSeq" id="WP_068685503.1">
    <property type="nucleotide sequence ID" value="NZ_LYPA01000067.1"/>
</dbReference>
<evidence type="ECO:0000313" key="7">
    <source>
        <dbReference type="EMBL" id="OBR64061.1"/>
    </source>
</evidence>
<dbReference type="GO" id="GO:0000160">
    <property type="term" value="P:phosphorelay signal transduction system"/>
    <property type="evidence" value="ECO:0007669"/>
    <property type="project" value="InterPro"/>
</dbReference>
<dbReference type="PROSITE" id="PS01124">
    <property type="entry name" value="HTH_ARAC_FAMILY_2"/>
    <property type="match status" value="1"/>
</dbReference>
<dbReference type="GO" id="GO:0003700">
    <property type="term" value="F:DNA-binding transcription factor activity"/>
    <property type="evidence" value="ECO:0007669"/>
    <property type="project" value="InterPro"/>
</dbReference>
<dbReference type="Pfam" id="PF00072">
    <property type="entry name" value="Response_reg"/>
    <property type="match status" value="1"/>
</dbReference>
<evidence type="ECO:0000259" key="5">
    <source>
        <dbReference type="PROSITE" id="PS01124"/>
    </source>
</evidence>
<dbReference type="STRING" id="1844972.A7K91_20430"/>
<feature type="modified residue" description="4-aspartylphosphate" evidence="4">
    <location>
        <position position="56"/>
    </location>
</feature>
<evidence type="ECO:0000256" key="4">
    <source>
        <dbReference type="PROSITE-ProRule" id="PRU00169"/>
    </source>
</evidence>
<dbReference type="InterPro" id="IPR001789">
    <property type="entry name" value="Sig_transdc_resp-reg_receiver"/>
</dbReference>
<gene>
    <name evidence="7" type="ORF">A7K91_20430</name>
</gene>
<dbReference type="Gene3D" id="1.10.10.60">
    <property type="entry name" value="Homeodomain-like"/>
    <property type="match status" value="2"/>
</dbReference>
<evidence type="ECO:0000256" key="2">
    <source>
        <dbReference type="ARBA" id="ARBA00023125"/>
    </source>
</evidence>
<keyword evidence="2 7" id="KW-0238">DNA-binding</keyword>
<dbReference type="InterPro" id="IPR018062">
    <property type="entry name" value="HTH_AraC-typ_CS"/>
</dbReference>
<evidence type="ECO:0000256" key="3">
    <source>
        <dbReference type="ARBA" id="ARBA00023163"/>
    </source>
</evidence>
<comment type="caution">
    <text evidence="7">The sequence shown here is derived from an EMBL/GenBank/DDBJ whole genome shotgun (WGS) entry which is preliminary data.</text>
</comment>
<dbReference type="PROSITE" id="PS00041">
    <property type="entry name" value="HTH_ARAC_FAMILY_1"/>
    <property type="match status" value="1"/>
</dbReference>
<dbReference type="SUPFAM" id="SSF52172">
    <property type="entry name" value="CheY-like"/>
    <property type="match status" value="1"/>
</dbReference>
<dbReference type="PROSITE" id="PS50110">
    <property type="entry name" value="RESPONSE_REGULATORY"/>
    <property type="match status" value="1"/>
</dbReference>
<evidence type="ECO:0000259" key="6">
    <source>
        <dbReference type="PROSITE" id="PS50110"/>
    </source>
</evidence>